<evidence type="ECO:0000256" key="1">
    <source>
        <dbReference type="ARBA" id="ARBA00022574"/>
    </source>
</evidence>
<dbReference type="Pfam" id="PF00400">
    <property type="entry name" value="WD40"/>
    <property type="match status" value="7"/>
</dbReference>
<dbReference type="PROSITE" id="PS50082">
    <property type="entry name" value="WD_REPEATS_2"/>
    <property type="match status" value="7"/>
</dbReference>
<name>A0A2G7FS79_9EURO</name>
<feature type="domain" description="Nephrocystin 3-like N-terminal" evidence="4">
    <location>
        <begin position="192"/>
        <end position="351"/>
    </location>
</feature>
<feature type="repeat" description="WD" evidence="3">
    <location>
        <begin position="965"/>
        <end position="1006"/>
    </location>
</feature>
<dbReference type="PANTHER" id="PTHR44129">
    <property type="entry name" value="WD REPEAT-CONTAINING PROTEIN POP1"/>
    <property type="match status" value="1"/>
</dbReference>
<keyword evidence="1 3" id="KW-0853">WD repeat</keyword>
<dbReference type="Pfam" id="PF24883">
    <property type="entry name" value="NPHP3_N"/>
    <property type="match status" value="1"/>
</dbReference>
<dbReference type="CDD" id="cd00200">
    <property type="entry name" value="WD40"/>
    <property type="match status" value="1"/>
</dbReference>
<dbReference type="InterPro" id="IPR050349">
    <property type="entry name" value="WD_LIS1/nudF_dynein_reg"/>
</dbReference>
<dbReference type="SUPFAM" id="SSF50978">
    <property type="entry name" value="WD40 repeat-like"/>
    <property type="match status" value="1"/>
</dbReference>
<reference evidence="5 6" key="1">
    <citation type="submission" date="2017-05" db="EMBL/GenBank/DDBJ databases">
        <title>Genome sequence for an aflatoxigenic pathogen of Argentinian peanut, Aspergillus arachidicola.</title>
        <authorList>
            <person name="Moore G."/>
            <person name="Beltz S.B."/>
            <person name="Mack B.M."/>
        </authorList>
    </citation>
    <scope>NUCLEOTIDE SEQUENCE [LARGE SCALE GENOMIC DNA]</scope>
    <source>
        <strain evidence="5 6">CBS 117610</strain>
    </source>
</reference>
<evidence type="ECO:0000313" key="5">
    <source>
        <dbReference type="EMBL" id="PIG83125.1"/>
    </source>
</evidence>
<dbReference type="EMBL" id="NEXV01000466">
    <property type="protein sequence ID" value="PIG83125.1"/>
    <property type="molecule type" value="Genomic_DNA"/>
</dbReference>
<proteinExistence type="predicted"/>
<keyword evidence="6" id="KW-1185">Reference proteome</keyword>
<dbReference type="InterPro" id="IPR036322">
    <property type="entry name" value="WD40_repeat_dom_sf"/>
</dbReference>
<dbReference type="AlphaFoldDB" id="A0A2G7FS79"/>
<dbReference type="InterPro" id="IPR001680">
    <property type="entry name" value="WD40_rpt"/>
</dbReference>
<protein>
    <recommendedName>
        <fullName evidence="4">Nephrocystin 3-like N-terminal domain-containing protein</fullName>
    </recommendedName>
</protein>
<dbReference type="Gene3D" id="3.40.50.300">
    <property type="entry name" value="P-loop containing nucleotide triphosphate hydrolases"/>
    <property type="match status" value="1"/>
</dbReference>
<feature type="repeat" description="WD" evidence="3">
    <location>
        <begin position="881"/>
        <end position="922"/>
    </location>
</feature>
<evidence type="ECO:0000256" key="3">
    <source>
        <dbReference type="PROSITE-ProRule" id="PRU00221"/>
    </source>
</evidence>
<evidence type="ECO:0000313" key="6">
    <source>
        <dbReference type="Proteomes" id="UP000231358"/>
    </source>
</evidence>
<dbReference type="Gene3D" id="2.130.10.10">
    <property type="entry name" value="YVTN repeat-like/Quinoprotein amine dehydrogenase"/>
    <property type="match status" value="3"/>
</dbReference>
<comment type="caution">
    <text evidence="5">The sequence shown here is derived from an EMBL/GenBank/DDBJ whole genome shotgun (WGS) entry which is preliminary data.</text>
</comment>
<feature type="repeat" description="WD" evidence="3">
    <location>
        <begin position="1007"/>
        <end position="1042"/>
    </location>
</feature>
<feature type="repeat" description="WD" evidence="3">
    <location>
        <begin position="839"/>
        <end position="880"/>
    </location>
</feature>
<sequence>MAELGVAASVIAVIQLTSQIVLLLGQYGNKVKSARDDISRLHNQLHSVAEISKAAQQLLEEQNNERLKTSHKLHVHFRDIQARLQELEREFNRSGTQTAIGRIRYHAFTWPFKAGKIEKLTRDLERCTQAISTALQIDQANLLLQLDSNTSLLDQNIIIGNLQVAEGAGFDSHAEAHNPTCHPQTRVDILQKISQWSEDCRANPMLLLSGKAGTGKSTIARTAARSFATLGILAASFFFRRGEGDRGKALRLVTTITTQLVENQPALVPYVKDAVRMDPRITQKSIREQFNKLILDPLSKAHTIENQPSLIIVVDALDECNDEDDIKLLIELFCSPRTTRNLRLRFLTTSRLELPIRLGLNTVNGAYRDLTLDEVPSHVIKNDIKIFLEYEFKKIRNQFNASVTENRRLSATWPVPSDIHNIVDMADPLFIVAATVCRFLADRKTGSPQGKLNMILEHKTKSLGTKLEATYLPILEQQLAGLSIHERYTTIEHVRSIVGSMILLANPLSTHALAALLDIPQVIIDDRLDLLHSVLVIPMTPNSPVRLFHLSFRDFLLDPENQVHNPFLVDQKQVHQKLATHCLRVMNDRLSKDSCELKWAGASRSGIDPDLIKERFPAELQYACLFWTYHLKEGCQYICDITLVHKFLLDHFLHWVEALSILGRISEGISCIETLLSLLETERDARLKNFVTDSRHFLLAYASAINLAPLQVYFSALIFAPETSVVKNSFLREHPNWISILPDGADSGWSQYELTLDRHQDSVTSVNFSHDSNFILSGSKDRIVRIWSASSGELHCTLKGHGKPVRSVVFSHNSELVASASDDQTARIWSTATGELRRILQHSDVVLSAVFSHDSKLIVSASNDNLVRIWSADTGELQKVLEGHQGTVNSVAFSHNSELIASASDDKTIRIWSTSTGELQRILNGHNSLVTSVVFSHDSKIIASGSYDCTVRLWTADTGDLVFTLNGHKGAVTSVTLSRDFTFLTSASLDMSIRVWSTRTNELQQALHGHRRGVTSVSLSNESNRIASASDDKTVRIWSIDTFNIHQALEDQNGSGPQNNLSYEYGSLEPHKETFQIRTLNDTRKYDTEERHGNLEVNIGFLSERVPFSRQDLETLGHLGFLARRYGEMCEKGPNPFENNDDCVGPGISKDKRWITWHGSNLLWLPEEFRPWCSAVLGSSIVMGCDSRKVYLIKITEKTRQ</sequence>
<dbReference type="SMART" id="SM00320">
    <property type="entry name" value="WD40"/>
    <property type="match status" value="7"/>
</dbReference>
<dbReference type="PROSITE" id="PS50294">
    <property type="entry name" value="WD_REPEATS_REGION"/>
    <property type="match status" value="7"/>
</dbReference>
<dbReference type="InterPro" id="IPR056884">
    <property type="entry name" value="NPHP3-like_N"/>
</dbReference>
<evidence type="ECO:0000259" key="4">
    <source>
        <dbReference type="Pfam" id="PF24883"/>
    </source>
</evidence>
<evidence type="ECO:0000256" key="2">
    <source>
        <dbReference type="ARBA" id="ARBA00022737"/>
    </source>
</evidence>
<dbReference type="STRING" id="656916.A0A2G7FS79"/>
<dbReference type="InterPro" id="IPR015943">
    <property type="entry name" value="WD40/YVTN_repeat-like_dom_sf"/>
</dbReference>
<dbReference type="Proteomes" id="UP000231358">
    <property type="component" value="Unassembled WGS sequence"/>
</dbReference>
<dbReference type="SUPFAM" id="SSF52540">
    <property type="entry name" value="P-loop containing nucleoside triphosphate hydrolases"/>
    <property type="match status" value="1"/>
</dbReference>
<gene>
    <name evidence="5" type="ORF">AARAC_001239</name>
</gene>
<feature type="repeat" description="WD" evidence="3">
    <location>
        <begin position="798"/>
        <end position="839"/>
    </location>
</feature>
<dbReference type="InterPro" id="IPR027417">
    <property type="entry name" value="P-loop_NTPase"/>
</dbReference>
<dbReference type="InterPro" id="IPR020472">
    <property type="entry name" value="WD40_PAC1"/>
</dbReference>
<feature type="repeat" description="WD" evidence="3">
    <location>
        <begin position="923"/>
        <end position="964"/>
    </location>
</feature>
<dbReference type="PRINTS" id="PR00320">
    <property type="entry name" value="GPROTEINBRPT"/>
</dbReference>
<organism evidence="5 6">
    <name type="scientific">Aspergillus arachidicola</name>
    <dbReference type="NCBI Taxonomy" id="656916"/>
    <lineage>
        <taxon>Eukaryota</taxon>
        <taxon>Fungi</taxon>
        <taxon>Dikarya</taxon>
        <taxon>Ascomycota</taxon>
        <taxon>Pezizomycotina</taxon>
        <taxon>Eurotiomycetes</taxon>
        <taxon>Eurotiomycetidae</taxon>
        <taxon>Eurotiales</taxon>
        <taxon>Aspergillaceae</taxon>
        <taxon>Aspergillus</taxon>
        <taxon>Aspergillus subgen. Circumdati</taxon>
    </lineage>
</organism>
<accession>A0A2G7FS79</accession>
<keyword evidence="2" id="KW-0677">Repeat</keyword>
<feature type="repeat" description="WD" evidence="3">
    <location>
        <begin position="756"/>
        <end position="797"/>
    </location>
</feature>